<keyword evidence="2" id="KW-0805">Transcription regulation</keyword>
<evidence type="ECO:0000256" key="3">
    <source>
        <dbReference type="ARBA" id="ARBA00023125"/>
    </source>
</evidence>
<evidence type="ECO:0000256" key="4">
    <source>
        <dbReference type="ARBA" id="ARBA00023163"/>
    </source>
</evidence>
<proteinExistence type="inferred from homology"/>
<dbReference type="InterPro" id="IPR000847">
    <property type="entry name" value="LysR_HTH_N"/>
</dbReference>
<reference evidence="8" key="1">
    <citation type="journal article" date="2019" name="Int. J. Syst. Evol. Microbiol.">
        <title>The Global Catalogue of Microorganisms (GCM) 10K type strain sequencing project: providing services to taxonomists for standard genome sequencing and annotation.</title>
        <authorList>
            <consortium name="The Broad Institute Genomics Platform"/>
            <consortium name="The Broad Institute Genome Sequencing Center for Infectious Disease"/>
            <person name="Wu L."/>
            <person name="Ma J."/>
        </authorList>
    </citation>
    <scope>NUCLEOTIDE SEQUENCE [LARGE SCALE GENOMIC DNA]</scope>
    <source>
        <strain evidence="8">CCUG 2113</strain>
    </source>
</reference>
<protein>
    <submittedName>
        <fullName evidence="7">LysR family transcriptional regulator</fullName>
    </submittedName>
</protein>
<dbReference type="EMBL" id="JBHSAJ010000062">
    <property type="protein sequence ID" value="MFC3937138.1"/>
    <property type="molecule type" value="Genomic_DNA"/>
</dbReference>
<evidence type="ECO:0000256" key="2">
    <source>
        <dbReference type="ARBA" id="ARBA00023015"/>
    </source>
</evidence>
<keyword evidence="3" id="KW-0238">DNA-binding</keyword>
<keyword evidence="8" id="KW-1185">Reference proteome</keyword>
<dbReference type="SUPFAM" id="SSF53850">
    <property type="entry name" value="Periplasmic binding protein-like II"/>
    <property type="match status" value="1"/>
</dbReference>
<comment type="caution">
    <text evidence="7">The sequence shown here is derived from an EMBL/GenBank/DDBJ whole genome shotgun (WGS) entry which is preliminary data.</text>
</comment>
<dbReference type="InterPro" id="IPR036388">
    <property type="entry name" value="WH-like_DNA-bd_sf"/>
</dbReference>
<dbReference type="InterPro" id="IPR058163">
    <property type="entry name" value="LysR-type_TF_proteobact-type"/>
</dbReference>
<dbReference type="RefSeq" id="WP_055393940.1">
    <property type="nucleotide sequence ID" value="NZ_JAMXAX010000047.1"/>
</dbReference>
<dbReference type="InterPro" id="IPR005119">
    <property type="entry name" value="LysR_subst-bd"/>
</dbReference>
<accession>A0ABV8DFV8</accession>
<comment type="similarity">
    <text evidence="1">Belongs to the LysR transcriptional regulatory family.</text>
</comment>
<evidence type="ECO:0000313" key="7">
    <source>
        <dbReference type="EMBL" id="MFC3937138.1"/>
    </source>
</evidence>
<keyword evidence="4" id="KW-0804">Transcription</keyword>
<dbReference type="PANTHER" id="PTHR30537:SF3">
    <property type="entry name" value="TRANSCRIPTIONAL REGULATORY PROTEIN"/>
    <property type="match status" value="1"/>
</dbReference>
<evidence type="ECO:0000259" key="5">
    <source>
        <dbReference type="Pfam" id="PF00126"/>
    </source>
</evidence>
<organism evidence="7 8">
    <name type="scientific">Acidovorax facilis</name>
    <dbReference type="NCBI Taxonomy" id="12917"/>
    <lineage>
        <taxon>Bacteria</taxon>
        <taxon>Pseudomonadati</taxon>
        <taxon>Pseudomonadota</taxon>
        <taxon>Betaproteobacteria</taxon>
        <taxon>Burkholderiales</taxon>
        <taxon>Comamonadaceae</taxon>
        <taxon>Acidovorax</taxon>
    </lineage>
</organism>
<evidence type="ECO:0000256" key="1">
    <source>
        <dbReference type="ARBA" id="ARBA00009437"/>
    </source>
</evidence>
<evidence type="ECO:0000259" key="6">
    <source>
        <dbReference type="Pfam" id="PF03466"/>
    </source>
</evidence>
<name>A0ABV8DFV8_9BURK</name>
<gene>
    <name evidence="7" type="ORF">ACFOW3_21170</name>
</gene>
<dbReference type="Pfam" id="PF00126">
    <property type="entry name" value="HTH_1"/>
    <property type="match status" value="1"/>
</dbReference>
<evidence type="ECO:0000313" key="8">
    <source>
        <dbReference type="Proteomes" id="UP001595693"/>
    </source>
</evidence>
<dbReference type="SUPFAM" id="SSF46785">
    <property type="entry name" value="Winged helix' DNA-binding domain"/>
    <property type="match status" value="1"/>
</dbReference>
<feature type="domain" description="HTH lysR-type" evidence="5">
    <location>
        <begin position="3"/>
        <end position="61"/>
    </location>
</feature>
<dbReference type="InterPro" id="IPR036390">
    <property type="entry name" value="WH_DNA-bd_sf"/>
</dbReference>
<sequence>MNWDDVQVFLAIARQGTLGAAGRALKQSQPTMGRRLKALELSLGHTLFQRTSEGFVLTDEGAAVLSHAEGMEAQALSFSRQLDGADQQLEGSLRLSTSDWFGLHVLAPLCAAFTNHHPRVTIELLTDARLFSLARREADLVARIVPFDEPDVIQRRLMHVPYALYTQSGADVHQDGTDVRLITMDLGFSEMPDAAWLREAFPSARITFRSNNRHVQAVACASGAGLAVLPCPLGDSHPGLQRLEGAKAPPGRDVWLGYHRDLRRLPRLRALVDLFMERLNPSRPDETENR</sequence>
<dbReference type="Proteomes" id="UP001595693">
    <property type="component" value="Unassembled WGS sequence"/>
</dbReference>
<dbReference type="PANTHER" id="PTHR30537">
    <property type="entry name" value="HTH-TYPE TRANSCRIPTIONAL REGULATOR"/>
    <property type="match status" value="1"/>
</dbReference>
<feature type="domain" description="LysR substrate-binding" evidence="6">
    <location>
        <begin position="87"/>
        <end position="279"/>
    </location>
</feature>
<dbReference type="Pfam" id="PF03466">
    <property type="entry name" value="LysR_substrate"/>
    <property type="match status" value="1"/>
</dbReference>
<dbReference type="Gene3D" id="3.40.190.290">
    <property type="match status" value="1"/>
</dbReference>
<dbReference type="Gene3D" id="1.10.10.10">
    <property type="entry name" value="Winged helix-like DNA-binding domain superfamily/Winged helix DNA-binding domain"/>
    <property type="match status" value="1"/>
</dbReference>